<feature type="transmembrane region" description="Helical" evidence="1">
    <location>
        <begin position="43"/>
        <end position="64"/>
    </location>
</feature>
<evidence type="ECO:0000313" key="3">
    <source>
        <dbReference type="Proteomes" id="UP000179034"/>
    </source>
</evidence>
<comment type="caution">
    <text evidence="2">The sequence shown here is derived from an EMBL/GenBank/DDBJ whole genome shotgun (WGS) entry which is preliminary data.</text>
</comment>
<protein>
    <submittedName>
        <fullName evidence="2">Uncharacterized protein</fullName>
    </submittedName>
</protein>
<evidence type="ECO:0000313" key="2">
    <source>
        <dbReference type="EMBL" id="OGF97882.1"/>
    </source>
</evidence>
<sequence>MNRPAILASLAYLSIPIVLSIPSTLTACPMCNAGSTDLTLKLIGAFLLFPFLLFSGVVLVYRILSGKEAPKR</sequence>
<proteinExistence type="predicted"/>
<dbReference type="Proteomes" id="UP000179034">
    <property type="component" value="Unassembled WGS sequence"/>
</dbReference>
<evidence type="ECO:0000256" key="1">
    <source>
        <dbReference type="SAM" id="Phobius"/>
    </source>
</evidence>
<keyword evidence="1" id="KW-0472">Membrane</keyword>
<dbReference type="PROSITE" id="PS51257">
    <property type="entry name" value="PROKAR_LIPOPROTEIN"/>
    <property type="match status" value="1"/>
</dbReference>
<organism evidence="2 3">
    <name type="scientific">Candidatus Glassbacteria bacterium RBG_16_58_8</name>
    <dbReference type="NCBI Taxonomy" id="1817866"/>
    <lineage>
        <taxon>Bacteria</taxon>
        <taxon>Candidatus Glassiibacteriota</taxon>
    </lineage>
</organism>
<reference evidence="2 3" key="1">
    <citation type="journal article" date="2016" name="Nat. Commun.">
        <title>Thousands of microbial genomes shed light on interconnected biogeochemical processes in an aquifer system.</title>
        <authorList>
            <person name="Anantharaman K."/>
            <person name="Brown C.T."/>
            <person name="Hug L.A."/>
            <person name="Sharon I."/>
            <person name="Castelle C.J."/>
            <person name="Probst A.J."/>
            <person name="Thomas B.C."/>
            <person name="Singh A."/>
            <person name="Wilkins M.J."/>
            <person name="Karaoz U."/>
            <person name="Brodie E.L."/>
            <person name="Williams K.H."/>
            <person name="Hubbard S.S."/>
            <person name="Banfield J.F."/>
        </authorList>
    </citation>
    <scope>NUCLEOTIDE SEQUENCE [LARGE SCALE GENOMIC DNA]</scope>
</reference>
<name>A0A1F5YCT6_9BACT</name>
<keyword evidence="1" id="KW-0812">Transmembrane</keyword>
<accession>A0A1F5YCT6</accession>
<keyword evidence="1" id="KW-1133">Transmembrane helix</keyword>
<dbReference type="AlphaFoldDB" id="A0A1F5YCT6"/>
<dbReference type="EMBL" id="MFIW01000041">
    <property type="protein sequence ID" value="OGF97882.1"/>
    <property type="molecule type" value="Genomic_DNA"/>
</dbReference>
<gene>
    <name evidence="2" type="ORF">A2Z06_04315</name>
</gene>